<comment type="caution">
    <text evidence="1">The sequence shown here is derived from an EMBL/GenBank/DDBJ whole genome shotgun (WGS) entry which is preliminary data.</text>
</comment>
<dbReference type="GO" id="GO:0009307">
    <property type="term" value="P:DNA restriction-modification system"/>
    <property type="evidence" value="ECO:0007669"/>
    <property type="project" value="InterPro"/>
</dbReference>
<dbReference type="NCBIfam" id="NF007277">
    <property type="entry name" value="PRK09736.1"/>
    <property type="match status" value="1"/>
</dbReference>
<accession>A0A3E2V7A4</accession>
<keyword evidence="1" id="KW-0378">Hydrolase</keyword>
<evidence type="ECO:0000313" key="1">
    <source>
        <dbReference type="EMBL" id="RGC06436.1"/>
    </source>
</evidence>
<reference evidence="1 2" key="1">
    <citation type="submission" date="2018-08" db="EMBL/GenBank/DDBJ databases">
        <title>A genome reference for cultivated species of the human gut microbiota.</title>
        <authorList>
            <person name="Zou Y."/>
            <person name="Xue W."/>
            <person name="Luo G."/>
        </authorList>
    </citation>
    <scope>NUCLEOTIDE SEQUENCE [LARGE SCALE GENOMIC DNA]</scope>
    <source>
        <strain evidence="1 2">AM42-11AC</strain>
    </source>
</reference>
<dbReference type="EMBL" id="QVEZ01000002">
    <property type="protein sequence ID" value="RGC06436.1"/>
    <property type="molecule type" value="Genomic_DNA"/>
</dbReference>
<organism evidence="1 2">
    <name type="scientific">Faecalibacterium prausnitzii</name>
    <dbReference type="NCBI Taxonomy" id="853"/>
    <lineage>
        <taxon>Bacteria</taxon>
        <taxon>Bacillati</taxon>
        <taxon>Bacillota</taxon>
        <taxon>Clostridia</taxon>
        <taxon>Eubacteriales</taxon>
        <taxon>Oscillospiraceae</taxon>
        <taxon>Faecalibacterium</taxon>
    </lineage>
</organism>
<keyword evidence="1" id="KW-0540">Nuclease</keyword>
<dbReference type="PANTHER" id="PTHR38733">
    <property type="entry name" value="PROTEIN MCRC"/>
    <property type="match status" value="1"/>
</dbReference>
<sequence length="366" mass="42663">MTTDKGIFIQNIYYMLSYAYQVLQQQDYQCIASEKFEHIDDLFAAILAKGVFRQLKQGLYREYVSRSETRSVLRGKLDLPQTIKVRIQHKPQAACTFDELSEDNLYNQILKTTLQVLLRDENVSTERKVELKKALLFLDTVSALLPSQIPWRQLHYQRSNQNYEMLLNLCYFVLHDMLQTTESGSYKMTAFSDEHMAKLYERFILEYYRQHHPYLTEVKAAQVKWDLVGEHNAAMLRFLPAMQTDIFLRFHEKILILDAKYYSRTFQQRFNKETLHSANLYQIYTYVKNQDTSHTGNVSGLLVYAKTQEAITPDCLFNLGGNQIGARTLDLNQDFRQITAQLDGIAQQFFGKTPQRIGTGSSYPDG</sequence>
<gene>
    <name evidence="1" type="primary">mcrC</name>
    <name evidence="1" type="ORF">DW905_04005</name>
</gene>
<proteinExistence type="predicted"/>
<dbReference type="InterPro" id="IPR019292">
    <property type="entry name" value="McrC"/>
</dbReference>
<dbReference type="Proteomes" id="UP000261079">
    <property type="component" value="Unassembled WGS sequence"/>
</dbReference>
<dbReference type="InterPro" id="IPR014407">
    <property type="entry name" value="McrC_bac"/>
</dbReference>
<dbReference type="PANTHER" id="PTHR38733:SF1">
    <property type="entry name" value="TYPE IV METHYL-DIRECTED RESTRICTION ENZYME ECOKMCRBC"/>
    <property type="match status" value="1"/>
</dbReference>
<dbReference type="Pfam" id="PF10117">
    <property type="entry name" value="McrBC"/>
    <property type="match status" value="1"/>
</dbReference>
<dbReference type="AlphaFoldDB" id="A0A3E2V7A4"/>
<evidence type="ECO:0000313" key="2">
    <source>
        <dbReference type="Proteomes" id="UP000261079"/>
    </source>
</evidence>
<dbReference type="GO" id="GO:0004519">
    <property type="term" value="F:endonuclease activity"/>
    <property type="evidence" value="ECO:0007669"/>
    <property type="project" value="UniProtKB-KW"/>
</dbReference>
<dbReference type="RefSeq" id="WP_117477440.1">
    <property type="nucleotide sequence ID" value="NZ_QVEZ01000002.1"/>
</dbReference>
<name>A0A3E2V7A4_9FIRM</name>
<keyword evidence="1" id="KW-0255">Endonuclease</keyword>
<protein>
    <submittedName>
        <fullName evidence="1">5-methylcytosine-specific restriction endonuclease system specificity protein McrC</fullName>
    </submittedName>
</protein>
<dbReference type="PIRSF" id="PIRSF003109">
    <property type="entry name" value="McrC"/>
    <property type="match status" value="1"/>
</dbReference>